<reference evidence="3 4" key="1">
    <citation type="submission" date="2016-10" db="EMBL/GenBank/DDBJ databases">
        <authorList>
            <person name="de Groot N.N."/>
        </authorList>
    </citation>
    <scope>NUCLEOTIDE SEQUENCE [LARGE SCALE GENOMIC DNA]</scope>
    <source>
        <strain evidence="3 4">CPCC 201259</strain>
    </source>
</reference>
<name>A0A1I4SW34_9PSEU</name>
<reference evidence="2 5" key="2">
    <citation type="submission" date="2018-10" db="EMBL/GenBank/DDBJ databases">
        <title>Sequencing the genomes of 1000 actinobacteria strains.</title>
        <authorList>
            <person name="Klenk H.-P."/>
        </authorList>
    </citation>
    <scope>NUCLEOTIDE SEQUENCE [LARGE SCALE GENOMIC DNA]</scope>
    <source>
        <strain evidence="2 5">DSM 45119</strain>
    </source>
</reference>
<dbReference type="SUPFAM" id="SSF52980">
    <property type="entry name" value="Restriction endonuclease-like"/>
    <property type="match status" value="1"/>
</dbReference>
<dbReference type="AlphaFoldDB" id="A0A1I4SW34"/>
<feature type="domain" description="DUF559" evidence="1">
    <location>
        <begin position="228"/>
        <end position="292"/>
    </location>
</feature>
<evidence type="ECO:0000259" key="1">
    <source>
        <dbReference type="Pfam" id="PF04480"/>
    </source>
</evidence>
<dbReference type="Proteomes" id="UP000270697">
    <property type="component" value="Unassembled WGS sequence"/>
</dbReference>
<accession>A0A1I4SW34</accession>
<evidence type="ECO:0000313" key="2">
    <source>
        <dbReference type="EMBL" id="RKT85984.1"/>
    </source>
</evidence>
<keyword evidence="5" id="KW-1185">Reference proteome</keyword>
<dbReference type="InterPro" id="IPR011335">
    <property type="entry name" value="Restrct_endonuc-II-like"/>
</dbReference>
<dbReference type="Gene3D" id="3.40.960.10">
    <property type="entry name" value="VSR Endonuclease"/>
    <property type="match status" value="1"/>
</dbReference>
<dbReference type="OrthoDB" id="3173471at2"/>
<sequence>MYVTPTTLPLEIEPKPYNVFLRAEAIEAGFKDSHLRSSEFRRILHGVYTTGDTPLTHELKCAAAALTLPRGSVITGRSAATLRGVPLADFGAPVEVIVAREDGMLRRSGLRCTTARTFDFEHSPWRGIRVAEFPRIALDLLRQRSISHAVGYCDALLHAGAITVDEIAGFLVGRRDHGISRARMRLDHLDGRAESVPESIMRVELALRGLHPTPQVEIFDGEDFVARVDLAFEAARVAVEYDGGWHADPAQIKRDEARRNRLAHLGWIVIVVTNDQLRNGFDQVIARVESALQDAISIEVGHEISMEIA</sequence>
<organism evidence="3 4">
    <name type="scientific">Saccharopolyspora antimicrobica</name>
    <dbReference type="NCBI Taxonomy" id="455193"/>
    <lineage>
        <taxon>Bacteria</taxon>
        <taxon>Bacillati</taxon>
        <taxon>Actinomycetota</taxon>
        <taxon>Actinomycetes</taxon>
        <taxon>Pseudonocardiales</taxon>
        <taxon>Pseudonocardiaceae</taxon>
        <taxon>Saccharopolyspora</taxon>
    </lineage>
</organism>
<dbReference type="RefSeq" id="WP_093146554.1">
    <property type="nucleotide sequence ID" value="NZ_FOUP01000001.1"/>
</dbReference>
<dbReference type="STRING" id="455193.SAMN05421805_1011162"/>
<evidence type="ECO:0000313" key="3">
    <source>
        <dbReference type="EMBL" id="SFM68503.1"/>
    </source>
</evidence>
<evidence type="ECO:0000313" key="5">
    <source>
        <dbReference type="Proteomes" id="UP000270697"/>
    </source>
</evidence>
<gene>
    <name evidence="2" type="ORF">ATL45_4340</name>
    <name evidence="3" type="ORF">SAMN05421805_1011162</name>
</gene>
<dbReference type="InterPro" id="IPR007569">
    <property type="entry name" value="DUF559"/>
</dbReference>
<dbReference type="EMBL" id="FOUP01000001">
    <property type="protein sequence ID" value="SFM68503.1"/>
    <property type="molecule type" value="Genomic_DNA"/>
</dbReference>
<dbReference type="EMBL" id="RBXX01000002">
    <property type="protein sequence ID" value="RKT85984.1"/>
    <property type="molecule type" value="Genomic_DNA"/>
</dbReference>
<evidence type="ECO:0000313" key="4">
    <source>
        <dbReference type="Proteomes" id="UP000199398"/>
    </source>
</evidence>
<dbReference type="Pfam" id="PF04480">
    <property type="entry name" value="DUF559"/>
    <property type="match status" value="1"/>
</dbReference>
<dbReference type="Proteomes" id="UP000199398">
    <property type="component" value="Unassembled WGS sequence"/>
</dbReference>
<proteinExistence type="predicted"/>
<protein>
    <submittedName>
        <fullName evidence="3">Transcriptional regulator, AbiEi antitoxin, Type IV TA system</fullName>
    </submittedName>
    <submittedName>
        <fullName evidence="2">Uncharacterized protein DUF559</fullName>
    </submittedName>
</protein>